<keyword evidence="1" id="KW-1133">Transmembrane helix</keyword>
<feature type="transmembrane region" description="Helical" evidence="1">
    <location>
        <begin position="105"/>
        <end position="125"/>
    </location>
</feature>
<gene>
    <name evidence="2" type="ORF">MENT_LOCUS25487</name>
</gene>
<accession>A0A6V7VHK1</accession>
<evidence type="ECO:0000256" key="1">
    <source>
        <dbReference type="SAM" id="Phobius"/>
    </source>
</evidence>
<organism evidence="2 3">
    <name type="scientific">Meloidogyne enterolobii</name>
    <name type="common">Root-knot nematode worm</name>
    <name type="synonym">Meloidogyne mayaguensis</name>
    <dbReference type="NCBI Taxonomy" id="390850"/>
    <lineage>
        <taxon>Eukaryota</taxon>
        <taxon>Metazoa</taxon>
        <taxon>Ecdysozoa</taxon>
        <taxon>Nematoda</taxon>
        <taxon>Chromadorea</taxon>
        <taxon>Rhabditida</taxon>
        <taxon>Tylenchina</taxon>
        <taxon>Tylenchomorpha</taxon>
        <taxon>Tylenchoidea</taxon>
        <taxon>Meloidogynidae</taxon>
        <taxon>Meloidogyninae</taxon>
        <taxon>Meloidogyne</taxon>
    </lineage>
</organism>
<sequence length="222" mass="25395">MSNRALLMLSSFIEANGLGRPDLWGKAILSLQAIHLLINTYLETKFLWPIISSIFSSQPYSSSNNNNLLFPQFPTFLSISLSIYFILLQIIAMILLLIQLFKSTVLLPLIIIHLLLICSIMFQLLQLLTEGHPTTELFVWFWYLSACITFTLYQAMLFSTTRSPKLSDSIAPAPNRARIVWIQQTNINIPLQQNQRLLTLERRPSSSNIQLESLININEINN</sequence>
<proteinExistence type="predicted"/>
<evidence type="ECO:0000313" key="2">
    <source>
        <dbReference type="EMBL" id="CAD2173854.1"/>
    </source>
</evidence>
<dbReference type="Proteomes" id="UP000580250">
    <property type="component" value="Unassembled WGS sequence"/>
</dbReference>
<dbReference type="AlphaFoldDB" id="A0A6V7VHK1"/>
<feature type="transmembrane region" description="Helical" evidence="1">
    <location>
        <begin position="76"/>
        <end position="98"/>
    </location>
</feature>
<reference evidence="2 3" key="1">
    <citation type="submission" date="2020-08" db="EMBL/GenBank/DDBJ databases">
        <authorList>
            <person name="Koutsovoulos G."/>
            <person name="Danchin GJ E."/>
        </authorList>
    </citation>
    <scope>NUCLEOTIDE SEQUENCE [LARGE SCALE GENOMIC DNA]</scope>
</reference>
<keyword evidence="1" id="KW-0472">Membrane</keyword>
<comment type="caution">
    <text evidence="2">The sequence shown here is derived from an EMBL/GenBank/DDBJ whole genome shotgun (WGS) entry which is preliminary data.</text>
</comment>
<evidence type="ECO:0000313" key="3">
    <source>
        <dbReference type="Proteomes" id="UP000580250"/>
    </source>
</evidence>
<dbReference type="EMBL" id="CAJEWN010000225">
    <property type="protein sequence ID" value="CAD2173854.1"/>
    <property type="molecule type" value="Genomic_DNA"/>
</dbReference>
<keyword evidence="1" id="KW-0812">Transmembrane</keyword>
<protein>
    <submittedName>
        <fullName evidence="2">Uncharacterized protein</fullName>
    </submittedName>
</protein>
<name>A0A6V7VHK1_MELEN</name>
<feature type="transmembrane region" description="Helical" evidence="1">
    <location>
        <begin position="137"/>
        <end position="158"/>
    </location>
</feature>
<dbReference type="OrthoDB" id="5901223at2759"/>